<evidence type="ECO:0000259" key="2">
    <source>
        <dbReference type="Pfam" id="PF14303"/>
    </source>
</evidence>
<dbReference type="EMBL" id="OOIL02002358">
    <property type="protein sequence ID" value="VFQ82414.1"/>
    <property type="molecule type" value="Genomic_DNA"/>
</dbReference>
<organism evidence="3 4">
    <name type="scientific">Cuscuta campestris</name>
    <dbReference type="NCBI Taxonomy" id="132261"/>
    <lineage>
        <taxon>Eukaryota</taxon>
        <taxon>Viridiplantae</taxon>
        <taxon>Streptophyta</taxon>
        <taxon>Embryophyta</taxon>
        <taxon>Tracheophyta</taxon>
        <taxon>Spermatophyta</taxon>
        <taxon>Magnoliopsida</taxon>
        <taxon>eudicotyledons</taxon>
        <taxon>Gunneridae</taxon>
        <taxon>Pentapetalae</taxon>
        <taxon>asterids</taxon>
        <taxon>lamiids</taxon>
        <taxon>Solanales</taxon>
        <taxon>Convolvulaceae</taxon>
        <taxon>Cuscuteae</taxon>
        <taxon>Cuscuta</taxon>
        <taxon>Cuscuta subgen. Grammica</taxon>
        <taxon>Cuscuta sect. Cleistogrammica</taxon>
    </lineage>
</organism>
<gene>
    <name evidence="3" type="ORF">CCAM_LOCUS24190</name>
</gene>
<name>A0A484M1U5_9ASTE</name>
<sequence length="263" mass="29964">MTDAARSIQKWMPKEESLLASAWVGVSEHPIIGLEQTKDAIWDHIEEKFFAVMNKDALYCTRDQLTSKCGHSSCKVRKFIGVCKECSRSRKSGTNDADVLPLATTRYQDDGHQGKVPVNLWRILSRSPKWQELNNPEARSSNKRSSAEAGVDDTVGSFEQRSSFNVDNFDDKDPIPRPIGRKKAKFITSGSGGSNSVSSHDDIGRAMIEQLQVFNIKEEERERRKQQKEEIEVIETDHDMLSGFKCMIFERRQKEINAKYNFS</sequence>
<dbReference type="PANTHER" id="PTHR45023:SF4">
    <property type="entry name" value="GLYCINE-RICH PROTEIN-RELATED"/>
    <property type="match status" value="1"/>
</dbReference>
<feature type="domain" description="No apical meristem-associated C-terminal" evidence="2">
    <location>
        <begin position="120"/>
        <end position="254"/>
    </location>
</feature>
<dbReference type="OrthoDB" id="1304017at2759"/>
<evidence type="ECO:0000313" key="4">
    <source>
        <dbReference type="Proteomes" id="UP000595140"/>
    </source>
</evidence>
<dbReference type="Proteomes" id="UP000595140">
    <property type="component" value="Unassembled WGS sequence"/>
</dbReference>
<feature type="region of interest" description="Disordered" evidence="1">
    <location>
        <begin position="132"/>
        <end position="154"/>
    </location>
</feature>
<protein>
    <recommendedName>
        <fullName evidence="2">No apical meristem-associated C-terminal domain-containing protein</fullName>
    </recommendedName>
</protein>
<dbReference type="AlphaFoldDB" id="A0A484M1U5"/>
<dbReference type="InterPro" id="IPR029466">
    <property type="entry name" value="NAM-associated_C"/>
</dbReference>
<evidence type="ECO:0000313" key="3">
    <source>
        <dbReference type="EMBL" id="VFQ82414.1"/>
    </source>
</evidence>
<dbReference type="Pfam" id="PF14303">
    <property type="entry name" value="NAM-associated"/>
    <property type="match status" value="1"/>
</dbReference>
<accession>A0A484M1U5</accession>
<reference evidence="3 4" key="1">
    <citation type="submission" date="2018-04" db="EMBL/GenBank/DDBJ databases">
        <authorList>
            <person name="Vogel A."/>
        </authorList>
    </citation>
    <scope>NUCLEOTIDE SEQUENCE [LARGE SCALE GENOMIC DNA]</scope>
</reference>
<keyword evidence="4" id="KW-1185">Reference proteome</keyword>
<evidence type="ECO:0000256" key="1">
    <source>
        <dbReference type="SAM" id="MobiDB-lite"/>
    </source>
</evidence>
<proteinExistence type="predicted"/>
<dbReference type="PANTHER" id="PTHR45023">
    <property type="match status" value="1"/>
</dbReference>